<evidence type="ECO:0000256" key="1">
    <source>
        <dbReference type="ARBA" id="ARBA00009427"/>
    </source>
</evidence>
<evidence type="ECO:0000256" key="2">
    <source>
        <dbReference type="ARBA" id="ARBA00022679"/>
    </source>
</evidence>
<dbReference type="CDD" id="cd02020">
    <property type="entry name" value="CMPK"/>
    <property type="match status" value="1"/>
</dbReference>
<comment type="subcellular location">
    <subcellularLocation>
        <location evidence="8">Cytoplasm</location>
    </subcellularLocation>
</comment>
<evidence type="ECO:0000256" key="5">
    <source>
        <dbReference type="ARBA" id="ARBA00022840"/>
    </source>
</evidence>
<accession>A0A9D1A8Z1</accession>
<dbReference type="InterPro" id="IPR027417">
    <property type="entry name" value="P-loop_NTPase"/>
</dbReference>
<dbReference type="InterPro" id="IPR011994">
    <property type="entry name" value="Cytidylate_kinase_dom"/>
</dbReference>
<dbReference type="EC" id="2.7.4.25" evidence="8"/>
<dbReference type="SUPFAM" id="SSF52540">
    <property type="entry name" value="P-loop containing nucleoside triphosphate hydrolases"/>
    <property type="match status" value="1"/>
</dbReference>
<dbReference type="EMBL" id="DVGD01000076">
    <property type="protein sequence ID" value="HIR09305.1"/>
    <property type="molecule type" value="Genomic_DNA"/>
</dbReference>
<sequence>MNTFVSIAIDGPAGAGKSTMARMLADRLGYSYVDTGAIYRTIGLFLSICGISPKDVDGITRLIDEASIQVEYDEQGMQHMLLNGQDVTGELRTPEMSDYASKISALKVVRDVLLDLQRDLAGTRNVVMDGRDIGTVVLPRANVKIFLTASPEVRAKRRLLELQAKGDKKSSFDKVLQEIRERDKRDETRAVAPLKCAPDAVRLDTSELSIEESAAAMEKIVKERLG</sequence>
<evidence type="ECO:0000313" key="11">
    <source>
        <dbReference type="Proteomes" id="UP000824258"/>
    </source>
</evidence>
<evidence type="ECO:0000256" key="3">
    <source>
        <dbReference type="ARBA" id="ARBA00022741"/>
    </source>
</evidence>
<dbReference type="Pfam" id="PF02224">
    <property type="entry name" value="Cytidylate_kin"/>
    <property type="match status" value="1"/>
</dbReference>
<dbReference type="GO" id="GO:0036431">
    <property type="term" value="F:dCMP kinase activity"/>
    <property type="evidence" value="ECO:0007669"/>
    <property type="project" value="InterPro"/>
</dbReference>
<dbReference type="Proteomes" id="UP000824258">
    <property type="component" value="Unassembled WGS sequence"/>
</dbReference>
<feature type="domain" description="Cytidylate kinase" evidence="9">
    <location>
        <begin position="7"/>
        <end position="221"/>
    </location>
</feature>
<dbReference type="InterPro" id="IPR003136">
    <property type="entry name" value="Cytidylate_kin"/>
</dbReference>
<protein>
    <recommendedName>
        <fullName evidence="8">Cytidylate kinase</fullName>
        <shortName evidence="8">CK</shortName>
        <ecNumber evidence="8">2.7.4.25</ecNumber>
    </recommendedName>
    <alternativeName>
        <fullName evidence="8">Cytidine monophosphate kinase</fullName>
        <shortName evidence="8">CMP kinase</shortName>
    </alternativeName>
</protein>
<keyword evidence="8" id="KW-0963">Cytoplasm</keyword>
<reference evidence="10" key="2">
    <citation type="journal article" date="2021" name="PeerJ">
        <title>Extensive microbial diversity within the chicken gut microbiome revealed by metagenomics and culture.</title>
        <authorList>
            <person name="Gilroy R."/>
            <person name="Ravi A."/>
            <person name="Getino M."/>
            <person name="Pursley I."/>
            <person name="Horton D.L."/>
            <person name="Alikhan N.F."/>
            <person name="Baker D."/>
            <person name="Gharbi K."/>
            <person name="Hall N."/>
            <person name="Watson M."/>
            <person name="Adriaenssens E.M."/>
            <person name="Foster-Nyarko E."/>
            <person name="Jarju S."/>
            <person name="Secka A."/>
            <person name="Antonio M."/>
            <person name="Oren A."/>
            <person name="Chaudhuri R.R."/>
            <person name="La Ragione R."/>
            <person name="Hildebrand F."/>
            <person name="Pallen M.J."/>
        </authorList>
    </citation>
    <scope>NUCLEOTIDE SEQUENCE</scope>
    <source>
        <strain evidence="10">ChiHjej9B8-7071</strain>
    </source>
</reference>
<evidence type="ECO:0000259" key="9">
    <source>
        <dbReference type="Pfam" id="PF02224"/>
    </source>
</evidence>
<dbReference type="AlphaFoldDB" id="A0A9D1A8Z1"/>
<gene>
    <name evidence="8" type="primary">cmk</name>
    <name evidence="10" type="ORF">IAA70_02755</name>
</gene>
<evidence type="ECO:0000256" key="4">
    <source>
        <dbReference type="ARBA" id="ARBA00022777"/>
    </source>
</evidence>
<comment type="similarity">
    <text evidence="1 8">Belongs to the cytidylate kinase family. Type 1 subfamily.</text>
</comment>
<keyword evidence="3 8" id="KW-0547">Nucleotide-binding</keyword>
<evidence type="ECO:0000256" key="7">
    <source>
        <dbReference type="ARBA" id="ARBA00048478"/>
    </source>
</evidence>
<dbReference type="NCBIfam" id="TIGR00017">
    <property type="entry name" value="cmk"/>
    <property type="match status" value="1"/>
</dbReference>
<comment type="catalytic activity">
    <reaction evidence="6 8">
        <text>dCMP + ATP = dCDP + ADP</text>
        <dbReference type="Rhea" id="RHEA:25094"/>
        <dbReference type="ChEBI" id="CHEBI:30616"/>
        <dbReference type="ChEBI" id="CHEBI:57566"/>
        <dbReference type="ChEBI" id="CHEBI:58593"/>
        <dbReference type="ChEBI" id="CHEBI:456216"/>
        <dbReference type="EC" id="2.7.4.25"/>
    </reaction>
</comment>
<dbReference type="GO" id="GO:0005524">
    <property type="term" value="F:ATP binding"/>
    <property type="evidence" value="ECO:0007669"/>
    <property type="project" value="UniProtKB-UniRule"/>
</dbReference>
<evidence type="ECO:0000313" key="10">
    <source>
        <dbReference type="EMBL" id="HIR09305.1"/>
    </source>
</evidence>
<feature type="binding site" evidence="8">
    <location>
        <begin position="11"/>
        <end position="19"/>
    </location>
    <ligand>
        <name>ATP</name>
        <dbReference type="ChEBI" id="CHEBI:30616"/>
    </ligand>
</feature>
<dbReference type="GO" id="GO:0006220">
    <property type="term" value="P:pyrimidine nucleotide metabolic process"/>
    <property type="evidence" value="ECO:0007669"/>
    <property type="project" value="UniProtKB-UniRule"/>
</dbReference>
<comment type="catalytic activity">
    <reaction evidence="7 8">
        <text>CMP + ATP = CDP + ADP</text>
        <dbReference type="Rhea" id="RHEA:11600"/>
        <dbReference type="ChEBI" id="CHEBI:30616"/>
        <dbReference type="ChEBI" id="CHEBI:58069"/>
        <dbReference type="ChEBI" id="CHEBI:60377"/>
        <dbReference type="ChEBI" id="CHEBI:456216"/>
        <dbReference type="EC" id="2.7.4.25"/>
    </reaction>
</comment>
<name>A0A9D1A8Z1_9FIRM</name>
<dbReference type="GO" id="GO:0015949">
    <property type="term" value="P:nucleobase-containing small molecule interconversion"/>
    <property type="evidence" value="ECO:0007669"/>
    <property type="project" value="TreeGrafter"/>
</dbReference>
<keyword evidence="4 8" id="KW-0418">Kinase</keyword>
<evidence type="ECO:0000256" key="6">
    <source>
        <dbReference type="ARBA" id="ARBA00047615"/>
    </source>
</evidence>
<dbReference type="PANTHER" id="PTHR21299:SF2">
    <property type="entry name" value="CYTIDYLATE KINASE"/>
    <property type="match status" value="1"/>
</dbReference>
<keyword evidence="5 8" id="KW-0067">ATP-binding</keyword>
<dbReference type="Gene3D" id="3.40.50.300">
    <property type="entry name" value="P-loop containing nucleotide triphosphate hydrolases"/>
    <property type="match status" value="1"/>
</dbReference>
<proteinExistence type="inferred from homology"/>
<reference evidence="10" key="1">
    <citation type="submission" date="2020-10" db="EMBL/GenBank/DDBJ databases">
        <authorList>
            <person name="Gilroy R."/>
        </authorList>
    </citation>
    <scope>NUCLEOTIDE SEQUENCE</scope>
    <source>
        <strain evidence="10">ChiHjej9B8-7071</strain>
    </source>
</reference>
<evidence type="ECO:0000256" key="8">
    <source>
        <dbReference type="HAMAP-Rule" id="MF_00238"/>
    </source>
</evidence>
<organism evidence="10 11">
    <name type="scientific">Candidatus Avoscillospira stercoripullorum</name>
    <dbReference type="NCBI Taxonomy" id="2840709"/>
    <lineage>
        <taxon>Bacteria</taxon>
        <taxon>Bacillati</taxon>
        <taxon>Bacillota</taxon>
        <taxon>Clostridia</taxon>
        <taxon>Eubacteriales</taxon>
        <taxon>Oscillospiraceae</taxon>
        <taxon>Oscillospiraceae incertae sedis</taxon>
        <taxon>Candidatus Avoscillospira</taxon>
    </lineage>
</organism>
<comment type="caution">
    <text evidence="10">The sequence shown here is derived from an EMBL/GenBank/DDBJ whole genome shotgun (WGS) entry which is preliminary data.</text>
</comment>
<keyword evidence="2 8" id="KW-0808">Transferase</keyword>
<dbReference type="GO" id="GO:0005829">
    <property type="term" value="C:cytosol"/>
    <property type="evidence" value="ECO:0007669"/>
    <property type="project" value="TreeGrafter"/>
</dbReference>
<dbReference type="PANTHER" id="PTHR21299">
    <property type="entry name" value="CYTIDYLATE KINASE/PANTOATE-BETA-ALANINE LIGASE"/>
    <property type="match status" value="1"/>
</dbReference>
<dbReference type="HAMAP" id="MF_00238">
    <property type="entry name" value="Cytidyl_kinase_type1"/>
    <property type="match status" value="1"/>
</dbReference>